<evidence type="ECO:0000313" key="2">
    <source>
        <dbReference type="Proteomes" id="UP000886998"/>
    </source>
</evidence>
<dbReference type="Gene3D" id="2.40.70.10">
    <property type="entry name" value="Acid Proteases"/>
    <property type="match status" value="1"/>
</dbReference>
<dbReference type="PANTHER" id="PTHR47331:SF5">
    <property type="entry name" value="RIBONUCLEASE H"/>
    <property type="match status" value="1"/>
</dbReference>
<dbReference type="InterPro" id="IPR036397">
    <property type="entry name" value="RNaseH_sf"/>
</dbReference>
<dbReference type="OrthoDB" id="6513734at2759"/>
<reference evidence="1" key="1">
    <citation type="submission" date="2020-08" db="EMBL/GenBank/DDBJ databases">
        <title>Multicomponent nature underlies the extraordinary mechanical properties of spider dragline silk.</title>
        <authorList>
            <person name="Kono N."/>
            <person name="Nakamura H."/>
            <person name="Mori M."/>
            <person name="Yoshida Y."/>
            <person name="Ohtoshi R."/>
            <person name="Malay A.D."/>
            <person name="Moran D.A.P."/>
            <person name="Tomita M."/>
            <person name="Numata K."/>
            <person name="Arakawa K."/>
        </authorList>
    </citation>
    <scope>NUCLEOTIDE SEQUENCE</scope>
</reference>
<dbReference type="Proteomes" id="UP000886998">
    <property type="component" value="Unassembled WGS sequence"/>
</dbReference>
<dbReference type="InterPro" id="IPR005312">
    <property type="entry name" value="DUF1759"/>
</dbReference>
<organism evidence="1 2">
    <name type="scientific">Trichonephila inaurata madagascariensis</name>
    <dbReference type="NCBI Taxonomy" id="2747483"/>
    <lineage>
        <taxon>Eukaryota</taxon>
        <taxon>Metazoa</taxon>
        <taxon>Ecdysozoa</taxon>
        <taxon>Arthropoda</taxon>
        <taxon>Chelicerata</taxon>
        <taxon>Arachnida</taxon>
        <taxon>Araneae</taxon>
        <taxon>Araneomorphae</taxon>
        <taxon>Entelegynae</taxon>
        <taxon>Araneoidea</taxon>
        <taxon>Nephilidae</taxon>
        <taxon>Trichonephila</taxon>
        <taxon>Trichonephila inaurata</taxon>
    </lineage>
</organism>
<sequence length="819" mass="91876">MLILLDRRVSHLNKTNKNTEVTHTRNSDSTEIKLPTLSLPTFSGVIDEWLTFSDLFQAAVTNNQNLTGAQKLQYLKGVLKGDAQKIVQSLPITDGNFQIAWDLLKERYFHKREILSSLMKKLMNISPITCESHAQILKLVDSTKECVRLLETLDLKVEGTADIILMFIIQFKLDSTTRGWWERSLDSEKIPSLSELLQFLSNHARSLMTEGYGVKRNISNKKVTLVASGFQLHCSYCQNNHNLNKCDAFQNLSVQKRVNFVKSNNICFNCLTQFHRKSACKSTNKCRKCGKSHHTLLHFMTPSEPNSSIPRDANNSVLSASAQVFHPVMSDATNTDTDTALVNVYDSFGGTQLCRVLLDTGSQACLITNSCLERLGLPRKRAHVRISCLGASDTRTNGILEIKFTPHFTSNISFVTSVYVVNKIVGQLPHFSLDSSWSEPFSDLKLADPTFFKSSPIDILIGVNIALPMLKGQSLSLGDTKPFAVRSDLGWIVAGNVPSEEMFSSIAVNSIQVVTEDLVSNFWKLDSVPEASLLTSEERACEDHFIKTHVRNEDGRYVVRLPFHSPPSKLGDSRESAIRRFNSLEHSLIKKPAIYSQYRDFMQEYLTLGHMELVPKHDYAIREAYYLPHHAVLRDSSTTTKLRVVFDASAKSTTGHSLNDLLMVGPRVQRDVYPILLSFRTFQIAVCADLEKMFRIEWSFIPPYTPYFGGLWESAIKSVKQLLIKATNYVLLNFEECSTLLIQIEACLNSRPITELSPDPSDFNALTPAHFLVGGPIHQFPEPSQPSRSVALSEREPDSKTTSVLLGSLVHGVFTLTST</sequence>
<dbReference type="SUPFAM" id="SSF53098">
    <property type="entry name" value="Ribonuclease H-like"/>
    <property type="match status" value="1"/>
</dbReference>
<dbReference type="PANTHER" id="PTHR47331">
    <property type="entry name" value="PHD-TYPE DOMAIN-CONTAINING PROTEIN"/>
    <property type="match status" value="1"/>
</dbReference>
<gene>
    <name evidence="1" type="primary">AVEN_19280_1</name>
    <name evidence="1" type="ORF">TNIN_325001</name>
</gene>
<proteinExistence type="predicted"/>
<evidence type="ECO:0000313" key="1">
    <source>
        <dbReference type="EMBL" id="GFY42618.1"/>
    </source>
</evidence>
<comment type="caution">
    <text evidence="1">The sequence shown here is derived from an EMBL/GenBank/DDBJ whole genome shotgun (WGS) entry which is preliminary data.</text>
</comment>
<dbReference type="EMBL" id="BMAV01003192">
    <property type="protein sequence ID" value="GFY42618.1"/>
    <property type="molecule type" value="Genomic_DNA"/>
</dbReference>
<accession>A0A8X7BTH3</accession>
<dbReference type="GO" id="GO:0003676">
    <property type="term" value="F:nucleic acid binding"/>
    <property type="evidence" value="ECO:0007669"/>
    <property type="project" value="InterPro"/>
</dbReference>
<dbReference type="AlphaFoldDB" id="A0A8X7BTH3"/>
<keyword evidence="2" id="KW-1185">Reference proteome</keyword>
<name>A0A8X7BTH3_9ARAC</name>
<dbReference type="InterPro" id="IPR021109">
    <property type="entry name" value="Peptidase_aspartic_dom_sf"/>
</dbReference>
<dbReference type="Pfam" id="PF03564">
    <property type="entry name" value="DUF1759"/>
    <property type="match status" value="1"/>
</dbReference>
<dbReference type="Gene3D" id="3.30.420.10">
    <property type="entry name" value="Ribonuclease H-like superfamily/Ribonuclease H"/>
    <property type="match status" value="1"/>
</dbReference>
<protein>
    <submittedName>
        <fullName evidence="1">DUF1758 domain-containing protein</fullName>
    </submittedName>
</protein>
<dbReference type="InterPro" id="IPR012337">
    <property type="entry name" value="RNaseH-like_sf"/>
</dbReference>